<proteinExistence type="predicted"/>
<dbReference type="OrthoDB" id="8480522at2"/>
<dbReference type="RefSeq" id="WP_117442505.1">
    <property type="nucleotide sequence ID" value="NZ_JAJFEN010000038.1"/>
</dbReference>
<dbReference type="InterPro" id="IPR056926">
    <property type="entry name" value="FLQE3_permease"/>
</dbReference>
<organism evidence="2 3">
    <name type="scientific">Clostridium innocuum</name>
    <dbReference type="NCBI Taxonomy" id="1522"/>
    <lineage>
        <taxon>Bacteria</taxon>
        <taxon>Bacillati</taxon>
        <taxon>Bacillota</taxon>
        <taxon>Clostridia</taxon>
        <taxon>Eubacteriales</taxon>
        <taxon>Clostridiaceae</taxon>
        <taxon>Clostridium</taxon>
    </lineage>
</organism>
<sequence>MRISALIRSDIRLQIRHGFYALYIILTTFYILLLAAVPASWKGIIAAFAIFFDPATMGLFFMGAMMLFERNQRIHQALAVSPVLPKEYIYGKLASFGLISLLVAAVLALVSKTPLLPVLAGTLLASSLFTLLGIIAAAHIKSLNQFLLVSVPLEGICYVPLLVYLMGYMHNILSLFPTAVCMDLILNKPVSILGISMVIAAFVLLFILAQKSLASMWKKEEGATL</sequence>
<keyword evidence="1" id="KW-0472">Membrane</keyword>
<gene>
    <name evidence="2" type="ORF">DXA38_06725</name>
</gene>
<protein>
    <submittedName>
        <fullName evidence="2">ABC transporter permease</fullName>
    </submittedName>
</protein>
<feature type="transmembrane region" description="Helical" evidence="1">
    <location>
        <begin position="20"/>
        <end position="38"/>
    </location>
</feature>
<dbReference type="Proteomes" id="UP000260025">
    <property type="component" value="Unassembled WGS sequence"/>
</dbReference>
<evidence type="ECO:0000256" key="1">
    <source>
        <dbReference type="SAM" id="Phobius"/>
    </source>
</evidence>
<evidence type="ECO:0000313" key="3">
    <source>
        <dbReference type="Proteomes" id="UP000260025"/>
    </source>
</evidence>
<keyword evidence="1" id="KW-1133">Transmembrane helix</keyword>
<feature type="transmembrane region" description="Helical" evidence="1">
    <location>
        <begin position="44"/>
        <end position="68"/>
    </location>
</feature>
<feature type="transmembrane region" description="Helical" evidence="1">
    <location>
        <begin position="189"/>
        <end position="209"/>
    </location>
</feature>
<reference evidence="2 3" key="1">
    <citation type="submission" date="2018-08" db="EMBL/GenBank/DDBJ databases">
        <title>A genome reference for cultivated species of the human gut microbiota.</title>
        <authorList>
            <person name="Zou Y."/>
            <person name="Xue W."/>
            <person name="Luo G."/>
        </authorList>
    </citation>
    <scope>NUCLEOTIDE SEQUENCE [LARGE SCALE GENOMIC DNA]</scope>
    <source>
        <strain evidence="2 3">OF01-2LB</strain>
    </source>
</reference>
<feature type="transmembrane region" description="Helical" evidence="1">
    <location>
        <begin position="146"/>
        <end position="169"/>
    </location>
</feature>
<comment type="caution">
    <text evidence="2">The sequence shown here is derived from an EMBL/GenBank/DDBJ whole genome shotgun (WGS) entry which is preliminary data.</text>
</comment>
<dbReference type="EMBL" id="QVEV01000007">
    <property type="protein sequence ID" value="RGC16726.1"/>
    <property type="molecule type" value="Genomic_DNA"/>
</dbReference>
<evidence type="ECO:0000313" key="2">
    <source>
        <dbReference type="EMBL" id="RGC16726.1"/>
    </source>
</evidence>
<feature type="transmembrane region" description="Helical" evidence="1">
    <location>
        <begin position="89"/>
        <end position="110"/>
    </location>
</feature>
<dbReference type="Pfam" id="PF24686">
    <property type="entry name" value="FLQE3_permease"/>
    <property type="match status" value="1"/>
</dbReference>
<accession>A0A3E2VZ17</accession>
<keyword evidence="1" id="KW-0812">Transmembrane</keyword>
<name>A0A3E2VZ17_CLOIN</name>
<feature type="transmembrane region" description="Helical" evidence="1">
    <location>
        <begin position="116"/>
        <end position="139"/>
    </location>
</feature>
<dbReference type="AlphaFoldDB" id="A0A3E2VZ17"/>